<dbReference type="Proteomes" id="UP001432209">
    <property type="component" value="Chromosome"/>
</dbReference>
<sequence length="138" mass="14981">MTAPDRVRAERRRADRIAALCLLLNDRDGLRGGDGQVAETVERARRLLAADDTRPAQLDAAFEAVDQALRRAGDARGLGSRRGDIALPGIRPVINVALCPGAVPCTRREPAKDLRPAPACAVNGVRMRKERLRRDPTA</sequence>
<name>A0ABZ2A3Z4_STRNV</name>
<organism evidence="1 2">
    <name type="scientific">Streptomyces niveus</name>
    <name type="common">Streptomyces spheroides</name>
    <dbReference type="NCBI Taxonomy" id="193462"/>
    <lineage>
        <taxon>Bacteria</taxon>
        <taxon>Bacillati</taxon>
        <taxon>Actinomycetota</taxon>
        <taxon>Actinomycetes</taxon>
        <taxon>Kitasatosporales</taxon>
        <taxon>Streptomycetaceae</taxon>
        <taxon>Streptomyces</taxon>
    </lineage>
</organism>
<evidence type="ECO:0000313" key="2">
    <source>
        <dbReference type="Proteomes" id="UP001432209"/>
    </source>
</evidence>
<accession>A0ABZ2A3Z4</accession>
<dbReference type="EMBL" id="CP109495">
    <property type="protein sequence ID" value="WUX53428.1"/>
    <property type="molecule type" value="Genomic_DNA"/>
</dbReference>
<keyword evidence="2" id="KW-1185">Reference proteome</keyword>
<dbReference type="RefSeq" id="WP_329077033.1">
    <property type="nucleotide sequence ID" value="NZ_CP109389.1"/>
</dbReference>
<proteinExistence type="predicted"/>
<protein>
    <submittedName>
        <fullName evidence="1">Uncharacterized protein</fullName>
    </submittedName>
</protein>
<gene>
    <name evidence="1" type="ORF">OG442_18785</name>
</gene>
<evidence type="ECO:0000313" key="1">
    <source>
        <dbReference type="EMBL" id="WUX53428.1"/>
    </source>
</evidence>
<reference evidence="1" key="1">
    <citation type="submission" date="2022-10" db="EMBL/GenBank/DDBJ databases">
        <title>The complete genomes of actinobacterial strains from the NBC collection.</title>
        <authorList>
            <person name="Joergensen T.S."/>
            <person name="Alvarez Arevalo M."/>
            <person name="Sterndorff E.B."/>
            <person name="Faurdal D."/>
            <person name="Vuksanovic O."/>
            <person name="Mourched A.-S."/>
            <person name="Charusanti P."/>
            <person name="Shaw S."/>
            <person name="Blin K."/>
            <person name="Weber T."/>
        </authorList>
    </citation>
    <scope>NUCLEOTIDE SEQUENCE</scope>
    <source>
        <strain evidence="1">NBC_01432</strain>
    </source>
</reference>